<accession>A0A9X4H5I2</accession>
<dbReference type="GO" id="GO:0008897">
    <property type="term" value="F:holo-[acyl-carrier-protein] synthase activity"/>
    <property type="evidence" value="ECO:0007669"/>
    <property type="project" value="InterPro"/>
</dbReference>
<comment type="similarity">
    <text evidence="1">Belongs to the P-Pant transferase superfamily. Gsp/Sfp/HetI/AcpT family.</text>
</comment>
<dbReference type="Gene3D" id="3.90.470.20">
    <property type="entry name" value="4'-phosphopantetheinyl transferase domain"/>
    <property type="match status" value="2"/>
</dbReference>
<dbReference type="Pfam" id="PF22624">
    <property type="entry name" value="AASDHPPT_N"/>
    <property type="match status" value="1"/>
</dbReference>
<evidence type="ECO:0000313" key="5">
    <source>
        <dbReference type="EMBL" id="MDC8638248.1"/>
    </source>
</evidence>
<dbReference type="AlphaFoldDB" id="A0A9X4H5I2"/>
<dbReference type="InterPro" id="IPR008278">
    <property type="entry name" value="4-PPantetheinyl_Trfase_dom"/>
</dbReference>
<dbReference type="InterPro" id="IPR037143">
    <property type="entry name" value="4-PPantetheinyl_Trfase_dom_sf"/>
</dbReference>
<keyword evidence="2 5" id="KW-0808">Transferase</keyword>
<dbReference type="SUPFAM" id="SSF56214">
    <property type="entry name" value="4'-phosphopantetheinyl transferase"/>
    <property type="match status" value="2"/>
</dbReference>
<sequence length="282" mass="32353">MTTDTESSPIQVTPFPGIGAPSLSASSNRIDLWLLRYDRIDDEALLTRLRQWLNPAERAQEPRFYFADDRKRYLLTRALVRATLSRYVPVAPAQWRFGTNAYGRPHIEATQGQAGAELRFNLSHTYGLIALAVTREREIGIDVEHVSHREVSLDIAHHFLAPEEVAALAQMPVAQQQDRFFEYWTFKEAYMKARGMGLSLPLDHFSFDYPQCGTVRLSVRPELDDDAALWSLWQYRPQPHYLLALCAQRDTSTPTQVCVRELSTTLQERTVALLPTRRLHDN</sequence>
<evidence type="ECO:0000259" key="4">
    <source>
        <dbReference type="Pfam" id="PF22624"/>
    </source>
</evidence>
<gene>
    <name evidence="5" type="ORF">NY667_10505</name>
</gene>
<dbReference type="PANTHER" id="PTHR12215">
    <property type="entry name" value="PHOSPHOPANTETHEINE TRANSFERASE"/>
    <property type="match status" value="1"/>
</dbReference>
<dbReference type="EMBL" id="JANWTP010000029">
    <property type="protein sequence ID" value="MDC8638248.1"/>
    <property type="molecule type" value="Genomic_DNA"/>
</dbReference>
<reference evidence="5" key="2">
    <citation type="submission" date="2022-08" db="EMBL/GenBank/DDBJ databases">
        <authorList>
            <person name="Iruegas-Bocardo F."/>
            <person name="Weisberg A.J."/>
            <person name="Riutta E.R."/>
            <person name="Kilday K."/>
            <person name="Bonkowski J.C."/>
            <person name="Creswell T."/>
            <person name="Daughtrey M.L."/>
            <person name="Rane K."/>
            <person name="Grunwald N.J."/>
            <person name="Chang J.H."/>
            <person name="Putnam M.L."/>
        </authorList>
    </citation>
    <scope>NUCLEOTIDE SEQUENCE</scope>
    <source>
        <strain evidence="5">22-338</strain>
    </source>
</reference>
<dbReference type="PANTHER" id="PTHR12215:SF10">
    <property type="entry name" value="L-AMINOADIPATE-SEMIALDEHYDE DEHYDROGENASE-PHOSPHOPANTETHEINYL TRANSFERASE"/>
    <property type="match status" value="1"/>
</dbReference>
<protein>
    <submittedName>
        <fullName evidence="5">4'-phosphopantetheinyl transferase superfamily protein</fullName>
    </submittedName>
</protein>
<dbReference type="Pfam" id="PF01648">
    <property type="entry name" value="ACPS"/>
    <property type="match status" value="1"/>
</dbReference>
<feature type="domain" description="4'-phosphopantetheinyl transferase" evidence="3">
    <location>
        <begin position="139"/>
        <end position="246"/>
    </location>
</feature>
<dbReference type="RefSeq" id="WP_273664055.1">
    <property type="nucleotide sequence ID" value="NZ_CP168178.1"/>
</dbReference>
<dbReference type="GO" id="GO:0019878">
    <property type="term" value="P:lysine biosynthetic process via aminoadipic acid"/>
    <property type="evidence" value="ECO:0007669"/>
    <property type="project" value="TreeGrafter"/>
</dbReference>
<feature type="domain" description="4'-phosphopantetheinyl transferase N-terminal" evidence="4">
    <location>
        <begin position="49"/>
        <end position="132"/>
    </location>
</feature>
<dbReference type="InterPro" id="IPR055066">
    <property type="entry name" value="AASDHPPT_N"/>
</dbReference>
<dbReference type="Proteomes" id="UP001140230">
    <property type="component" value="Unassembled WGS sequence"/>
</dbReference>
<evidence type="ECO:0000256" key="2">
    <source>
        <dbReference type="ARBA" id="ARBA00022679"/>
    </source>
</evidence>
<evidence type="ECO:0000259" key="3">
    <source>
        <dbReference type="Pfam" id="PF01648"/>
    </source>
</evidence>
<dbReference type="InterPro" id="IPR050559">
    <property type="entry name" value="P-Pant_transferase_sf"/>
</dbReference>
<organism evidence="5 6">
    <name type="scientific">Xanthomonas hortorum pv. hederae</name>
    <dbReference type="NCBI Taxonomy" id="453603"/>
    <lineage>
        <taxon>Bacteria</taxon>
        <taxon>Pseudomonadati</taxon>
        <taxon>Pseudomonadota</taxon>
        <taxon>Gammaproteobacteria</taxon>
        <taxon>Lysobacterales</taxon>
        <taxon>Lysobacteraceae</taxon>
        <taxon>Xanthomonas</taxon>
    </lineage>
</organism>
<dbReference type="GO" id="GO:0000287">
    <property type="term" value="F:magnesium ion binding"/>
    <property type="evidence" value="ECO:0007669"/>
    <property type="project" value="InterPro"/>
</dbReference>
<proteinExistence type="inferred from homology"/>
<comment type="caution">
    <text evidence="5">The sequence shown here is derived from an EMBL/GenBank/DDBJ whole genome shotgun (WGS) entry which is preliminary data.</text>
</comment>
<dbReference type="GO" id="GO:0005829">
    <property type="term" value="C:cytosol"/>
    <property type="evidence" value="ECO:0007669"/>
    <property type="project" value="TreeGrafter"/>
</dbReference>
<evidence type="ECO:0000313" key="6">
    <source>
        <dbReference type="Proteomes" id="UP001140230"/>
    </source>
</evidence>
<name>A0A9X4H5I2_9XANT</name>
<evidence type="ECO:0000256" key="1">
    <source>
        <dbReference type="ARBA" id="ARBA00010990"/>
    </source>
</evidence>
<reference evidence="5" key="1">
    <citation type="journal article" date="2022" name="Phytopathology">
        <title>Whole genome sequencing-based tracing of a 2022 introduction and outbreak of Xanthomonas hortorum pv. pelargonii.</title>
        <authorList>
            <person name="Iruegas Bocardo F."/>
            <person name="Weisberg A.J."/>
            <person name="Riutta E.R."/>
            <person name="Kilday K.B."/>
            <person name="Bonkowski J.C."/>
            <person name="Creswell T.C."/>
            <person name="Daughtrey M."/>
            <person name="Rane K.K."/>
            <person name="Grunwald N.J."/>
            <person name="Chang J.H."/>
            <person name="Putnam M."/>
        </authorList>
    </citation>
    <scope>NUCLEOTIDE SEQUENCE</scope>
    <source>
        <strain evidence="5">22-338</strain>
    </source>
</reference>